<dbReference type="InterPro" id="IPR006162">
    <property type="entry name" value="Ppantetheine_attach_site"/>
</dbReference>
<dbReference type="InterPro" id="IPR020845">
    <property type="entry name" value="AMP-binding_CS"/>
</dbReference>
<dbReference type="InterPro" id="IPR036291">
    <property type="entry name" value="NAD(P)-bd_dom_sf"/>
</dbReference>
<dbReference type="AlphaFoldDB" id="A0A507BKX9"/>
<comment type="caution">
    <text evidence="4">The sequence shown here is derived from an EMBL/GenBank/DDBJ whole genome shotgun (WGS) entry which is preliminary data.</text>
</comment>
<dbReference type="SUPFAM" id="SSF56801">
    <property type="entry name" value="Acetyl-CoA synthetase-like"/>
    <property type="match status" value="1"/>
</dbReference>
<dbReference type="EMBL" id="SKBQ01000144">
    <property type="protein sequence ID" value="TPX17318.1"/>
    <property type="molecule type" value="Genomic_DNA"/>
</dbReference>
<dbReference type="Pfam" id="PF07993">
    <property type="entry name" value="NAD_binding_4"/>
    <property type="match status" value="1"/>
</dbReference>
<dbReference type="InterPro" id="IPR000873">
    <property type="entry name" value="AMP-dep_synth/lig_dom"/>
</dbReference>
<evidence type="ECO:0000313" key="4">
    <source>
        <dbReference type="EMBL" id="TPX17318.1"/>
    </source>
</evidence>
<dbReference type="RefSeq" id="XP_030999029.1">
    <property type="nucleotide sequence ID" value="XM_031135020.1"/>
</dbReference>
<dbReference type="OrthoDB" id="429813at2759"/>
<dbReference type="Pfam" id="PF23562">
    <property type="entry name" value="AMP-binding_C_3"/>
    <property type="match status" value="1"/>
</dbReference>
<dbReference type="PROSITE" id="PS50075">
    <property type="entry name" value="CARRIER"/>
    <property type="match status" value="1"/>
</dbReference>
<dbReference type="Pfam" id="PF00501">
    <property type="entry name" value="AMP-binding"/>
    <property type="match status" value="1"/>
</dbReference>
<evidence type="ECO:0000256" key="2">
    <source>
        <dbReference type="ARBA" id="ARBA00022553"/>
    </source>
</evidence>
<dbReference type="Pfam" id="PF00550">
    <property type="entry name" value="PP-binding"/>
    <property type="match status" value="1"/>
</dbReference>
<dbReference type="GO" id="GO:0031177">
    <property type="term" value="F:phosphopantetheine binding"/>
    <property type="evidence" value="ECO:0007669"/>
    <property type="project" value="InterPro"/>
</dbReference>
<gene>
    <name evidence="4" type="ORF">E0L32_012205</name>
</gene>
<dbReference type="Gene3D" id="3.40.50.12780">
    <property type="entry name" value="N-terminal domain of ligase-like"/>
    <property type="match status" value="1"/>
</dbReference>
<dbReference type="InterPro" id="IPR013120">
    <property type="entry name" value="FAR_NAD-bd"/>
</dbReference>
<dbReference type="GeneID" id="41979652"/>
<dbReference type="SUPFAM" id="SSF51735">
    <property type="entry name" value="NAD(P)-binding Rossmann-fold domains"/>
    <property type="match status" value="1"/>
</dbReference>
<dbReference type="PANTHER" id="PTHR43439:SF2">
    <property type="entry name" value="ENZYME, PUTATIVE (JCVI)-RELATED"/>
    <property type="match status" value="1"/>
</dbReference>
<dbReference type="InParanoid" id="A0A507BKX9"/>
<dbReference type="SMART" id="SM00823">
    <property type="entry name" value="PKS_PP"/>
    <property type="match status" value="1"/>
</dbReference>
<dbReference type="Gene3D" id="1.10.1200.10">
    <property type="entry name" value="ACP-like"/>
    <property type="match status" value="1"/>
</dbReference>
<dbReference type="InterPro" id="IPR036736">
    <property type="entry name" value="ACP-like_sf"/>
</dbReference>
<keyword evidence="2" id="KW-0597">Phosphoprotein</keyword>
<feature type="domain" description="Carrier" evidence="3">
    <location>
        <begin position="552"/>
        <end position="640"/>
    </location>
</feature>
<keyword evidence="1" id="KW-0596">Phosphopantetheine</keyword>
<accession>A0A507BKX9</accession>
<dbReference type="SUPFAM" id="SSF47336">
    <property type="entry name" value="ACP-like"/>
    <property type="match status" value="1"/>
</dbReference>
<reference evidence="4 5" key="1">
    <citation type="submission" date="2019-06" db="EMBL/GenBank/DDBJ databases">
        <title>Draft genome sequence of the filamentous fungus Phialemoniopsis curvata isolated from diesel fuel.</title>
        <authorList>
            <person name="Varaljay V.A."/>
            <person name="Lyon W.J."/>
            <person name="Crouch A.L."/>
            <person name="Drake C.E."/>
            <person name="Hollomon J.M."/>
            <person name="Nadeau L.J."/>
            <person name="Nunn H.S."/>
            <person name="Stevenson B.S."/>
            <person name="Bojanowski C.L."/>
            <person name="Crookes-Goodson W.J."/>
        </authorList>
    </citation>
    <scope>NUCLEOTIDE SEQUENCE [LARGE SCALE GENOMIC DNA]</scope>
    <source>
        <strain evidence="4 5">D216</strain>
    </source>
</reference>
<keyword evidence="5" id="KW-1185">Reference proteome</keyword>
<dbReference type="PROSITE" id="PS00012">
    <property type="entry name" value="PHOSPHOPANTETHEINE"/>
    <property type="match status" value="1"/>
</dbReference>
<dbReference type="STRING" id="1093900.A0A507BKX9"/>
<organism evidence="4 5">
    <name type="scientific">Thyridium curvatum</name>
    <dbReference type="NCBI Taxonomy" id="1093900"/>
    <lineage>
        <taxon>Eukaryota</taxon>
        <taxon>Fungi</taxon>
        <taxon>Dikarya</taxon>
        <taxon>Ascomycota</taxon>
        <taxon>Pezizomycotina</taxon>
        <taxon>Sordariomycetes</taxon>
        <taxon>Sordariomycetidae</taxon>
        <taxon>Thyridiales</taxon>
        <taxon>Thyridiaceae</taxon>
        <taxon>Thyridium</taxon>
    </lineage>
</organism>
<evidence type="ECO:0000313" key="5">
    <source>
        <dbReference type="Proteomes" id="UP000319257"/>
    </source>
</evidence>
<dbReference type="Gene3D" id="3.40.50.720">
    <property type="entry name" value="NAD(P)-binding Rossmann-like Domain"/>
    <property type="match status" value="1"/>
</dbReference>
<protein>
    <recommendedName>
        <fullName evidence="3">Carrier domain-containing protein</fullName>
    </recommendedName>
</protein>
<dbReference type="InterPro" id="IPR051414">
    <property type="entry name" value="Adenylate-forming_Reductase"/>
</dbReference>
<evidence type="ECO:0000259" key="3">
    <source>
        <dbReference type="PROSITE" id="PS50075"/>
    </source>
</evidence>
<sequence>MASSSGNDLLPVGRRLLPSLLTSLSRTAPNTPLAVYATSSDLTQWRHVSYCEFERAVDNVAWWLKDRIGTSSTAEVISYIGTSDIRYMIFWVAAIKCGFCTLNPSPRNATPEHVYLLGETKCNKLFFTDDMKYKVSEIEDVQDSLRVFQVPALDDIMSGGNRGAFGYDRAYDDIYDQGAIMFHTSGSTGMPKPIPLKHSYFAVVDSLRIIPHPPGRKPGNWTVLTQGRYIYSGFPLFHVAGAVLNFASHLFQGTTTVIHPPDHPLIDATFLKVASMFDIQCLWAPPSYIEDLASSKKALERLASVEYVFSGGGPTPKAAGDAVNAVTTLVQLMGNTEMAAIPTLIQRDWLSFEWNPYYGLEMEPTEQEGVYEAILRRDPKKANLHAIFLTFPELKLWRTRDLFTRTPGSDKLWRFAGRTDDVVVLSNGEKFNPITMQMHIQSSPLVKGVLVVGQGRFQVALLVEPEDGVFHHDRPEEFIDAIWPTVQEANDMSTATGMVFKNMILVATPGKPFVRAPKGTIIRGRTIAAYDEEISVLYQGAGDTAAVALPEQINEQTMEGLVEECLQTYLKDDILDVDAEFTSYGVDSLQTLGLAKSLSAVIKPAVSSDSGISASDLITPKVIYQHPTIRKLSRYLVRLLTTSAPAVDTRTRREKLSDLANSYSLSSKNGVSAMSFRSNLGKLCVVLTGTTKSLGTYLLSKLVSDDRVAHVYCFNRTADAHERSLKSLKDKGLNSDLSKVEFLHTTLGSERFGLGADKYRELLEKVDVIVHNAWAVNFQYPVESFSSHINAVAHIAEFSIHSAHHAHVYFVSTIGTVSGRWEDYQPTSNGLAGERIPEDTEHSFAPIPQGYAESKYVSERILCKAVDVGVDVTIVRVGQVAGPTTAAGKWNETDWLPRILSTSKLVGKIPTTNMYGDDLDWVPVDKAAQICIELLFSRLSSLYEHKLGVYHLVNPRTVHWSEIVPTIQAYFKQTGVMVEAVELGAWIDAVRKYGQSHGSTPVSALLEATSSLPDRSPLDQTNTIAHSETMKRLTPVSPDLVENWLKQWNL</sequence>
<dbReference type="InterPro" id="IPR020806">
    <property type="entry name" value="PKS_PP-bd"/>
</dbReference>
<dbReference type="Proteomes" id="UP000319257">
    <property type="component" value="Unassembled WGS sequence"/>
</dbReference>
<dbReference type="PANTHER" id="PTHR43439">
    <property type="entry name" value="PHENYLACETATE-COENZYME A LIGASE"/>
    <property type="match status" value="1"/>
</dbReference>
<name>A0A507BKX9_9PEZI</name>
<dbReference type="PROSITE" id="PS00455">
    <property type="entry name" value="AMP_BINDING"/>
    <property type="match status" value="1"/>
</dbReference>
<dbReference type="InterPro" id="IPR042099">
    <property type="entry name" value="ANL_N_sf"/>
</dbReference>
<dbReference type="InterPro" id="IPR009081">
    <property type="entry name" value="PP-bd_ACP"/>
</dbReference>
<evidence type="ECO:0000256" key="1">
    <source>
        <dbReference type="ARBA" id="ARBA00022450"/>
    </source>
</evidence>
<proteinExistence type="predicted"/>